<name>A0A6J5NTK5_9CAUD</name>
<feature type="compositionally biased region" description="Pro residues" evidence="1">
    <location>
        <begin position="111"/>
        <end position="123"/>
    </location>
</feature>
<accession>A0A6J5NTK5</accession>
<proteinExistence type="predicted"/>
<evidence type="ECO:0000313" key="2">
    <source>
        <dbReference type="EMBL" id="CAB4160651.1"/>
    </source>
</evidence>
<dbReference type="PANTHER" id="PTHR48125">
    <property type="entry name" value="LP07818P1"/>
    <property type="match status" value="1"/>
</dbReference>
<feature type="region of interest" description="Disordered" evidence="1">
    <location>
        <begin position="46"/>
        <end position="162"/>
    </location>
</feature>
<feature type="compositionally biased region" description="Pro residues" evidence="1">
    <location>
        <begin position="132"/>
        <end position="142"/>
    </location>
</feature>
<feature type="region of interest" description="Disordered" evidence="1">
    <location>
        <begin position="687"/>
        <end position="712"/>
    </location>
</feature>
<dbReference type="EMBL" id="LR796716">
    <property type="protein sequence ID" value="CAB4160651.1"/>
    <property type="molecule type" value="Genomic_DNA"/>
</dbReference>
<organism evidence="2">
    <name type="scientific">uncultured Caudovirales phage</name>
    <dbReference type="NCBI Taxonomy" id="2100421"/>
    <lineage>
        <taxon>Viruses</taxon>
        <taxon>Duplodnaviria</taxon>
        <taxon>Heunggongvirae</taxon>
        <taxon>Uroviricota</taxon>
        <taxon>Caudoviricetes</taxon>
        <taxon>Peduoviridae</taxon>
        <taxon>Maltschvirus</taxon>
        <taxon>Maltschvirus maltsch</taxon>
    </lineage>
</organism>
<protein>
    <submittedName>
        <fullName evidence="2">Uncharacterized protein</fullName>
    </submittedName>
</protein>
<feature type="compositionally biased region" description="Low complexity" evidence="1">
    <location>
        <begin position="339"/>
        <end position="353"/>
    </location>
</feature>
<feature type="region of interest" description="Disordered" evidence="1">
    <location>
        <begin position="331"/>
        <end position="353"/>
    </location>
</feature>
<gene>
    <name evidence="2" type="ORF">UFOVP730_4</name>
</gene>
<dbReference type="PANTHER" id="PTHR48125:SF12">
    <property type="entry name" value="AT HOOK TRANSCRIPTION FACTOR FAMILY-RELATED"/>
    <property type="match status" value="1"/>
</dbReference>
<sequence>MNYFFDPITGAVVQSPEPPSAPRIATEVRSQPWAGPTNFYERFLAGPWTPSGLFGQRNLRGGGPVPTLPDNLLAEDPQPSPPALTDAALASSTTDPPAETQTDAAVTTQPAQPPPAVQPPPAAAPTTTVQPPVTPPATPPAAPASNPVTAALGAPGQPAVDPNARLRDLTARFEVGGVRGDPYFTPNGAGSSAFGRYQITQGHYETLRTMFPQEGLPDWDEFRRNPAVQDRAMDLSTRYYQNEAQRRGFEYTDATHLGMHFLGVEGFDRMGRALRENPSAPVSSVVSQRAIEQNGNIFRDERGNVRTVQDAYNQMQARFNGQREGALTAANGGTADQRTNAAATNPTATTPQEANPYRERLQQLLTSIEGERNSRPDTGELLLRMGAGILSGRDLMDGMGRGGASVAELMQQTRQDNARRDQTLVGGFQGLVNDRRFQQQQRDAFNAPRNVRIIPRDGSPAFDVIGRIVNGQTLVRHPTTNQEVPVNEAFPNASATFAGMGDRPMFEQQAGGIPGAVRVTRIGGEDIPVFEFNRESDGKAFGFGLNAITAHQRLIQLEQSGNFNPTSVTAAIAQYLSDRGPIDIRRVGSLFTSPQDQAYATAVLQYVNAVARRESGAQINEGEWARYSAMFAARPGESPEAVGERAQTRMNNIVPLIGQSGPAAIYLGQVANNERRLPRAYSDPGVVDQSFGLNQPRPQAQPQGGGTNEPRILEQLNPSTINALRDDERVRVRINGQLQEITGAQLKAELARRQGQQR</sequence>
<feature type="compositionally biased region" description="Low complexity" evidence="1">
    <location>
        <begin position="83"/>
        <end position="110"/>
    </location>
</feature>
<dbReference type="Gene3D" id="1.10.530.10">
    <property type="match status" value="1"/>
</dbReference>
<evidence type="ECO:0000256" key="1">
    <source>
        <dbReference type="SAM" id="MobiDB-lite"/>
    </source>
</evidence>
<reference evidence="2" key="1">
    <citation type="submission" date="2020-04" db="EMBL/GenBank/DDBJ databases">
        <authorList>
            <person name="Chiriac C."/>
            <person name="Salcher M."/>
            <person name="Ghai R."/>
            <person name="Kavagutti S V."/>
        </authorList>
    </citation>
    <scope>NUCLEOTIDE SEQUENCE</scope>
</reference>